<dbReference type="AlphaFoldDB" id="A0AAE0IST6"/>
<sequence length="351" mass="37447">MKNANVPTPRGGLERRKTRRRLCRELVARVFSSNCSATGQVSNMKSVSRDVSTPGPCSNRDPGKVGRRSSDGTREHGGKKGSLENKPGCWHHGQGLTCLLTVAPVGGLGEGREGGRFLGRNSFLKPGVLGLGVDGPGQSGFWDRTGGEGAQRLKIGGDREGLCGNWVLEAWWLLLWAAHRLGWSTLGSECSASLDGTKTTGRAEGDRARINTAPAIAANGADRMDGMAWSVLQTRSSSARDSEIAFCLIGADSSSETESWNNRHTNTEKCEIWNTYGLYVMGNKLRFGASLESTGQTHPQTPSDKGGAFASNAFRQGVVVVVAVGGGDLVILQTCSVRKYMRCAMYLSGHG</sequence>
<evidence type="ECO:0000313" key="3">
    <source>
        <dbReference type="Proteomes" id="UP001283341"/>
    </source>
</evidence>
<keyword evidence="3" id="KW-1185">Reference proteome</keyword>
<accession>A0AAE0IST6</accession>
<proteinExistence type="predicted"/>
<feature type="compositionally biased region" description="Basic and acidic residues" evidence="1">
    <location>
        <begin position="61"/>
        <end position="83"/>
    </location>
</feature>
<organism evidence="2 3">
    <name type="scientific">Apodospora peruviana</name>
    <dbReference type="NCBI Taxonomy" id="516989"/>
    <lineage>
        <taxon>Eukaryota</taxon>
        <taxon>Fungi</taxon>
        <taxon>Dikarya</taxon>
        <taxon>Ascomycota</taxon>
        <taxon>Pezizomycotina</taxon>
        <taxon>Sordariomycetes</taxon>
        <taxon>Sordariomycetidae</taxon>
        <taxon>Sordariales</taxon>
        <taxon>Lasiosphaeriaceae</taxon>
        <taxon>Apodospora</taxon>
    </lineage>
</organism>
<dbReference type="EMBL" id="JAUEDM010000001">
    <property type="protein sequence ID" value="KAK3330509.1"/>
    <property type="molecule type" value="Genomic_DNA"/>
</dbReference>
<reference evidence="2" key="1">
    <citation type="journal article" date="2023" name="Mol. Phylogenet. Evol.">
        <title>Genome-scale phylogeny and comparative genomics of the fungal order Sordariales.</title>
        <authorList>
            <person name="Hensen N."/>
            <person name="Bonometti L."/>
            <person name="Westerberg I."/>
            <person name="Brannstrom I.O."/>
            <person name="Guillou S."/>
            <person name="Cros-Aarteil S."/>
            <person name="Calhoun S."/>
            <person name="Haridas S."/>
            <person name="Kuo A."/>
            <person name="Mondo S."/>
            <person name="Pangilinan J."/>
            <person name="Riley R."/>
            <person name="LaButti K."/>
            <person name="Andreopoulos B."/>
            <person name="Lipzen A."/>
            <person name="Chen C."/>
            <person name="Yan M."/>
            <person name="Daum C."/>
            <person name="Ng V."/>
            <person name="Clum A."/>
            <person name="Steindorff A."/>
            <person name="Ohm R.A."/>
            <person name="Martin F."/>
            <person name="Silar P."/>
            <person name="Natvig D.O."/>
            <person name="Lalanne C."/>
            <person name="Gautier V."/>
            <person name="Ament-Velasquez S.L."/>
            <person name="Kruys A."/>
            <person name="Hutchinson M.I."/>
            <person name="Powell A.J."/>
            <person name="Barry K."/>
            <person name="Miller A.N."/>
            <person name="Grigoriev I.V."/>
            <person name="Debuchy R."/>
            <person name="Gladieux P."/>
            <person name="Hiltunen Thoren M."/>
            <person name="Johannesson H."/>
        </authorList>
    </citation>
    <scope>NUCLEOTIDE SEQUENCE</scope>
    <source>
        <strain evidence="2">CBS 118394</strain>
    </source>
</reference>
<reference evidence="2" key="2">
    <citation type="submission" date="2023-06" db="EMBL/GenBank/DDBJ databases">
        <authorList>
            <consortium name="Lawrence Berkeley National Laboratory"/>
            <person name="Haridas S."/>
            <person name="Hensen N."/>
            <person name="Bonometti L."/>
            <person name="Westerberg I."/>
            <person name="Brannstrom I.O."/>
            <person name="Guillou S."/>
            <person name="Cros-Aarteil S."/>
            <person name="Calhoun S."/>
            <person name="Kuo A."/>
            <person name="Mondo S."/>
            <person name="Pangilinan J."/>
            <person name="Riley R."/>
            <person name="Labutti K."/>
            <person name="Andreopoulos B."/>
            <person name="Lipzen A."/>
            <person name="Chen C."/>
            <person name="Yanf M."/>
            <person name="Daum C."/>
            <person name="Ng V."/>
            <person name="Clum A."/>
            <person name="Steindorff A."/>
            <person name="Ohm R."/>
            <person name="Martin F."/>
            <person name="Silar P."/>
            <person name="Natvig D."/>
            <person name="Lalanne C."/>
            <person name="Gautier V."/>
            <person name="Ament-Velasquez S.L."/>
            <person name="Kruys A."/>
            <person name="Hutchinson M.I."/>
            <person name="Powell A.J."/>
            <person name="Barry K."/>
            <person name="Miller A.N."/>
            <person name="Grigoriev I.V."/>
            <person name="Debuchy R."/>
            <person name="Gladieux P."/>
            <person name="Thoren M.H."/>
            <person name="Johannesson H."/>
        </authorList>
    </citation>
    <scope>NUCLEOTIDE SEQUENCE</scope>
    <source>
        <strain evidence="2">CBS 118394</strain>
    </source>
</reference>
<protein>
    <submittedName>
        <fullName evidence="2">Uncharacterized protein</fullName>
    </submittedName>
</protein>
<name>A0AAE0IST6_9PEZI</name>
<gene>
    <name evidence="2" type="ORF">B0H66DRAFT_612170</name>
</gene>
<comment type="caution">
    <text evidence="2">The sequence shown here is derived from an EMBL/GenBank/DDBJ whole genome shotgun (WGS) entry which is preliminary data.</text>
</comment>
<feature type="compositionally biased region" description="Polar residues" evidence="1">
    <location>
        <begin position="38"/>
        <end position="51"/>
    </location>
</feature>
<evidence type="ECO:0000313" key="2">
    <source>
        <dbReference type="EMBL" id="KAK3330509.1"/>
    </source>
</evidence>
<feature type="region of interest" description="Disordered" evidence="1">
    <location>
        <begin position="38"/>
        <end position="88"/>
    </location>
</feature>
<dbReference type="Proteomes" id="UP001283341">
    <property type="component" value="Unassembled WGS sequence"/>
</dbReference>
<evidence type="ECO:0000256" key="1">
    <source>
        <dbReference type="SAM" id="MobiDB-lite"/>
    </source>
</evidence>